<dbReference type="GO" id="GO:0005524">
    <property type="term" value="F:ATP binding"/>
    <property type="evidence" value="ECO:0007669"/>
    <property type="project" value="UniProtKB-KW"/>
</dbReference>
<feature type="transmembrane region" description="Helical" evidence="12">
    <location>
        <begin position="1239"/>
        <end position="1261"/>
    </location>
</feature>
<evidence type="ECO:0000256" key="11">
    <source>
        <dbReference type="SAM" id="MobiDB-lite"/>
    </source>
</evidence>
<keyword evidence="8 12" id="KW-1133">Transmembrane helix</keyword>
<dbReference type="PANTHER" id="PTHR43394:SF11">
    <property type="entry name" value="ATP-BINDING CASSETTE TRANSPORTER"/>
    <property type="match status" value="1"/>
</dbReference>
<feature type="transmembrane region" description="Helical" evidence="12">
    <location>
        <begin position="634"/>
        <end position="660"/>
    </location>
</feature>
<dbReference type="InterPro" id="IPR011527">
    <property type="entry name" value="ABC1_TM_dom"/>
</dbReference>
<dbReference type="GO" id="GO:0000981">
    <property type="term" value="F:DNA-binding transcription factor activity, RNA polymerase II-specific"/>
    <property type="evidence" value="ECO:0007669"/>
    <property type="project" value="InterPro"/>
</dbReference>
<evidence type="ECO:0000256" key="4">
    <source>
        <dbReference type="ARBA" id="ARBA00022692"/>
    </source>
</evidence>
<proteinExistence type="inferred from homology"/>
<dbReference type="FunFam" id="3.40.50.300:FF:000251">
    <property type="entry name" value="ABC transporter B family member 19"/>
    <property type="match status" value="1"/>
</dbReference>
<feature type="compositionally biased region" description="Low complexity" evidence="11">
    <location>
        <begin position="1632"/>
        <end position="1644"/>
    </location>
</feature>
<dbReference type="GO" id="GO:0090374">
    <property type="term" value="P:oligopeptide export from mitochondrion"/>
    <property type="evidence" value="ECO:0007669"/>
    <property type="project" value="TreeGrafter"/>
</dbReference>
<dbReference type="GO" id="GO:0016887">
    <property type="term" value="F:ATP hydrolysis activity"/>
    <property type="evidence" value="ECO:0007669"/>
    <property type="project" value="InterPro"/>
</dbReference>
<dbReference type="InterPro" id="IPR003439">
    <property type="entry name" value="ABC_transporter-like_ATP-bd"/>
</dbReference>
<feature type="region of interest" description="Disordered" evidence="11">
    <location>
        <begin position="1629"/>
        <end position="1648"/>
    </location>
</feature>
<evidence type="ECO:0000256" key="12">
    <source>
        <dbReference type="SAM" id="Phobius"/>
    </source>
</evidence>
<dbReference type="Pfam" id="PF00172">
    <property type="entry name" value="Zn_clus"/>
    <property type="match status" value="1"/>
</dbReference>
<protein>
    <submittedName>
        <fullName evidence="16">Putative multidrug resistance protein 3</fullName>
    </submittedName>
</protein>
<feature type="domain" description="ABC transmembrane type-1" evidence="15">
    <location>
        <begin position="587"/>
        <end position="878"/>
    </location>
</feature>
<keyword evidence="7" id="KW-0067">ATP-binding</keyword>
<feature type="compositionally biased region" description="Polar residues" evidence="11">
    <location>
        <begin position="87"/>
        <end position="99"/>
    </location>
</feature>
<feature type="transmembrane region" description="Helical" evidence="12">
    <location>
        <begin position="850"/>
        <end position="869"/>
    </location>
</feature>
<feature type="compositionally biased region" description="Gly residues" evidence="11">
    <location>
        <begin position="1162"/>
        <end position="1173"/>
    </location>
</feature>
<keyword evidence="10" id="KW-0539">Nucleus</keyword>
<evidence type="ECO:0000259" key="13">
    <source>
        <dbReference type="PROSITE" id="PS50048"/>
    </source>
</evidence>
<feature type="transmembrane region" description="Helical" evidence="12">
    <location>
        <begin position="1281"/>
        <end position="1307"/>
    </location>
</feature>
<feature type="compositionally biased region" description="Acidic residues" evidence="11">
    <location>
        <begin position="1174"/>
        <end position="1184"/>
    </location>
</feature>
<dbReference type="SUPFAM" id="SSF57701">
    <property type="entry name" value="Zn2/Cys6 DNA-binding domain"/>
    <property type="match status" value="1"/>
</dbReference>
<dbReference type="Pfam" id="PF00664">
    <property type="entry name" value="ABC_membrane"/>
    <property type="match status" value="2"/>
</dbReference>
<dbReference type="CDD" id="cd18577">
    <property type="entry name" value="ABC_6TM_Pgp_ABCB1_D1_like"/>
    <property type="match status" value="1"/>
</dbReference>
<keyword evidence="9 12" id="KW-0472">Membrane</keyword>
<keyword evidence="5" id="KW-0677">Repeat</keyword>
<feature type="domain" description="Zn(2)-C6 fungal-type" evidence="13">
    <location>
        <begin position="17"/>
        <end position="44"/>
    </location>
</feature>
<feature type="transmembrane region" description="Helical" evidence="12">
    <location>
        <begin position="814"/>
        <end position="838"/>
    </location>
</feature>
<dbReference type="SMART" id="SM00066">
    <property type="entry name" value="GAL4"/>
    <property type="match status" value="1"/>
</dbReference>
<gene>
    <name evidence="16" type="ORF">UCDDS831_g09056</name>
</gene>
<dbReference type="Pfam" id="PF00005">
    <property type="entry name" value="ABC_tran"/>
    <property type="match status" value="2"/>
</dbReference>
<evidence type="ECO:0000259" key="14">
    <source>
        <dbReference type="PROSITE" id="PS50893"/>
    </source>
</evidence>
<dbReference type="InterPro" id="IPR036864">
    <property type="entry name" value="Zn2-C6_fun-type_DNA-bd_sf"/>
</dbReference>
<evidence type="ECO:0000256" key="10">
    <source>
        <dbReference type="ARBA" id="ARBA00023242"/>
    </source>
</evidence>
<evidence type="ECO:0000313" key="16">
    <source>
        <dbReference type="EMBL" id="KKY13362.1"/>
    </source>
</evidence>
<dbReference type="CDD" id="cd18578">
    <property type="entry name" value="ABC_6TM_Pgp_ABCB1_D2_like"/>
    <property type="match status" value="1"/>
</dbReference>
<evidence type="ECO:0000256" key="2">
    <source>
        <dbReference type="ARBA" id="ARBA00007577"/>
    </source>
</evidence>
<dbReference type="Proteomes" id="UP000034182">
    <property type="component" value="Unassembled WGS sequence"/>
</dbReference>
<dbReference type="InterPro" id="IPR039421">
    <property type="entry name" value="Type_1_exporter"/>
</dbReference>
<evidence type="ECO:0000256" key="8">
    <source>
        <dbReference type="ARBA" id="ARBA00022989"/>
    </source>
</evidence>
<evidence type="ECO:0000256" key="7">
    <source>
        <dbReference type="ARBA" id="ARBA00022840"/>
    </source>
</evidence>
<reference evidence="16 17" key="1">
    <citation type="submission" date="2015-03" db="EMBL/GenBank/DDBJ databases">
        <authorList>
            <person name="Morales-Cruz A."/>
            <person name="Amrine K.C."/>
            <person name="Cantu D."/>
        </authorList>
    </citation>
    <scope>NUCLEOTIDE SEQUENCE [LARGE SCALE GENOMIC DNA]</scope>
    <source>
        <strain evidence="16">DS831</strain>
    </source>
</reference>
<dbReference type="PROSITE" id="PS50893">
    <property type="entry name" value="ABC_TRANSPORTER_2"/>
    <property type="match status" value="1"/>
</dbReference>
<dbReference type="GO" id="GO:0008270">
    <property type="term" value="F:zinc ion binding"/>
    <property type="evidence" value="ECO:0007669"/>
    <property type="project" value="InterPro"/>
</dbReference>
<feature type="transmembrane region" description="Helical" evidence="12">
    <location>
        <begin position="1355"/>
        <end position="1378"/>
    </location>
</feature>
<dbReference type="CDD" id="cd00067">
    <property type="entry name" value="GAL4"/>
    <property type="match status" value="1"/>
</dbReference>
<feature type="domain" description="ABC transporter" evidence="14">
    <location>
        <begin position="913"/>
        <end position="1158"/>
    </location>
</feature>
<keyword evidence="4 12" id="KW-0812">Transmembrane</keyword>
<feature type="transmembrane region" description="Helical" evidence="12">
    <location>
        <begin position="1502"/>
        <end position="1520"/>
    </location>
</feature>
<dbReference type="PANTHER" id="PTHR43394">
    <property type="entry name" value="ATP-DEPENDENT PERMEASE MDL1, MITOCHONDRIAL"/>
    <property type="match status" value="1"/>
</dbReference>
<evidence type="ECO:0000259" key="15">
    <source>
        <dbReference type="PROSITE" id="PS50929"/>
    </source>
</evidence>
<evidence type="ECO:0000256" key="6">
    <source>
        <dbReference type="ARBA" id="ARBA00022741"/>
    </source>
</evidence>
<dbReference type="PROSITE" id="PS00211">
    <property type="entry name" value="ABC_TRANSPORTER_1"/>
    <property type="match status" value="2"/>
</dbReference>
<dbReference type="GO" id="GO:0005743">
    <property type="term" value="C:mitochondrial inner membrane"/>
    <property type="evidence" value="ECO:0007669"/>
    <property type="project" value="TreeGrafter"/>
</dbReference>
<feature type="transmembrane region" description="Helical" evidence="12">
    <location>
        <begin position="380"/>
        <end position="402"/>
    </location>
</feature>
<feature type="transmembrane region" description="Helical" evidence="12">
    <location>
        <begin position="1467"/>
        <end position="1487"/>
    </location>
</feature>
<dbReference type="InterPro" id="IPR027417">
    <property type="entry name" value="P-loop_NTPase"/>
</dbReference>
<dbReference type="Gene3D" id="4.10.240.10">
    <property type="entry name" value="Zn(2)-C6 fungal-type DNA-binding domain"/>
    <property type="match status" value="1"/>
</dbReference>
<dbReference type="CDD" id="cd03249">
    <property type="entry name" value="ABC_MTABC3_MDL1_MDL2"/>
    <property type="match status" value="1"/>
</dbReference>
<dbReference type="InterPro" id="IPR036640">
    <property type="entry name" value="ABC1_TM_sf"/>
</dbReference>
<evidence type="ECO:0000256" key="9">
    <source>
        <dbReference type="ARBA" id="ARBA00023136"/>
    </source>
</evidence>
<dbReference type="SUPFAM" id="SSF52540">
    <property type="entry name" value="P-loop containing nucleoside triphosphate hydrolases"/>
    <property type="match status" value="2"/>
</dbReference>
<dbReference type="PROSITE" id="PS00463">
    <property type="entry name" value="ZN2_CY6_FUNGAL_1"/>
    <property type="match status" value="1"/>
</dbReference>
<dbReference type="PROSITE" id="PS50048">
    <property type="entry name" value="ZN2_CY6_FUNGAL_2"/>
    <property type="match status" value="1"/>
</dbReference>
<feature type="compositionally biased region" description="Polar residues" evidence="11">
    <location>
        <begin position="1193"/>
        <end position="1203"/>
    </location>
</feature>
<dbReference type="Gene3D" id="1.20.1560.10">
    <property type="entry name" value="ABC transporter type 1, transmembrane domain"/>
    <property type="match status" value="1"/>
</dbReference>
<dbReference type="PROSITE" id="PS50929">
    <property type="entry name" value="ABC_TM1F"/>
    <property type="match status" value="2"/>
</dbReference>
<dbReference type="InterPro" id="IPR003593">
    <property type="entry name" value="AAA+_ATPase"/>
</dbReference>
<name>A0A0G2DQT8_9PEZI</name>
<feature type="transmembrane region" description="Helical" evidence="12">
    <location>
        <begin position="710"/>
        <end position="730"/>
    </location>
</feature>
<dbReference type="SMART" id="SM00382">
    <property type="entry name" value="AAA"/>
    <property type="match status" value="2"/>
</dbReference>
<comment type="caution">
    <text evidence="16">The sequence shown here is derived from an EMBL/GenBank/DDBJ whole genome shotgun (WGS) entry which is preliminary data.</text>
</comment>
<dbReference type="FunFam" id="1.20.1560.10:FF:000057">
    <property type="entry name" value="ABC multidrug transporter SitT"/>
    <property type="match status" value="1"/>
</dbReference>
<feature type="domain" description="ABC transmembrane type-1" evidence="15">
    <location>
        <begin position="1241"/>
        <end position="1528"/>
    </location>
</feature>
<dbReference type="SUPFAM" id="SSF90123">
    <property type="entry name" value="ABC transporter transmembrane region"/>
    <property type="match status" value="2"/>
</dbReference>
<dbReference type="EMBL" id="LAQI01000322">
    <property type="protein sequence ID" value="KKY13362.1"/>
    <property type="molecule type" value="Genomic_DNA"/>
</dbReference>
<evidence type="ECO:0000313" key="17">
    <source>
        <dbReference type="Proteomes" id="UP000034182"/>
    </source>
</evidence>
<comment type="similarity">
    <text evidence="2">Belongs to the ABC transporter superfamily. ABCB family. Multidrug resistance exporter (TC 3.A.1.201) subfamily.</text>
</comment>
<dbReference type="Gene3D" id="3.40.50.300">
    <property type="entry name" value="P-loop containing nucleotide triphosphate hydrolases"/>
    <property type="match status" value="2"/>
</dbReference>
<keyword evidence="3" id="KW-0813">Transport</keyword>
<dbReference type="InterPro" id="IPR017871">
    <property type="entry name" value="ABC_transporter-like_CS"/>
</dbReference>
<accession>A0A0G2DQT8</accession>
<sequence>MSESSNGAQRNSFLSRACENCRLRKIRCDKAIPCSSCKTLGIACQAAARSAEHRPRVVISSQYEKQIELIQQRLASIERSVKDISLSRGTTPAARSSPGNERGPSASAHDSPSTLIAAYEGDSSFGSQTLQAGEAADRTIARVLGGASTAEVRSALSSLRDSLETHDSSTRVHDAYLSPSAPRAGPPELTLPPVELVVAIVRRIKVHPPFSLVGYCWRDLQQLEKLCQKIYFPSDSVAPGSLTLMHGILFFTLRDYITENDNALSNWDLHTYAELCEHNFYQCLERYESLVVPTLENIQSLMLAIDASGAEYGEHLDSMVHAADFIAYTVLTTIYRAQTSTGTGTEISSKCFETARLGLQAHLKCFESFQSSSMLEQMDYVTWILLYPTFTPFVVIFTHAIATMSTEDLKLLQETTGTLDQAKHVSEGALRLYTVCKAFTDAAEVLINSRQTLTGMQQHDDGSLVFPAVTDPHPPMSAQDFVWPTWPVPAHGLDAGNMDMSMFLGNWLGANRPVMDMLNLDGTDQELGIALFELTAGQSADLWAVRANAVGMGAKLRALGRTGPSHAESAESRIFSFSEQTDWLLNAISVAAACGSGVAMSLIQLVFGGFVGVISDFQREISTPAEFRHEVGKYALWFVYIFIGRFCLVYIFTMCMTITGTRITRNIRYRFLQATLSQEIAYFDSGDGGSVTAKVTTNGNQVQQGICEKLGFTVQAIATFVSAVIVALATQWKLTLITITIAPVILLVIGVTVGMDAALEARILEVYSQAGALAEDVFSSVRNVHAFWMRPKLVRKYDGYLQKAHRLGSKKSPIWGFMFSVEFFCIYAGFALAFWRGVHMYAEGEIEDPGVIITVLFSVVIAATSLTQISPYFQAFANATSAASALFKTIDRRSLINPLEAGGEQPPTVHGEIELTDINFSYPTRPNVPVLSDFTLRFPARKTTALVGASGSGKSTIVGLIERWYNPATGTMTLDGRPIETLNLNWLRTRVRLVQQEPVLFNGTVFDNVAYGLTGTAWATAPRAEQMARVVEACRVAAAHDFVSGLPLGYDTPVGERAGLLSGGQKQRVAIARAVVADPDVLLLDEATSALDPHSEGVVQRALDRAAEHRTTVVIAHKLATVRHADNIVVMAKGRIVEQGTHDELLRAGGAYARLVRAQDLGGGEENGRGGGADEGDDVEEKEEVAEKVDLSKTPTRASTAHASSRKQQEMQDYSNHEQRGILWVVVAMLKEQRELWPWFALIAVACLIGGATYPGQALVLSELMSVFAYTGSKLTDEGDFYSLMFLVIAIGNLVAYFIIGWVANVVSQHMTHFYRRVIFDTTLRQDIEFFDRAENTTGALASRLSSQPTQLQELFGFNLATIFIVMVNVTASCALGLATGWKLGLVVVLGGMPPLVSAGYLRMRLEFKMNEDAAGRFANSAALAGEAVGAIRTVSSLALERSVLDRYREKVDDIVSVSIPSIVHTMFWFALTQSIEFLVMALGFWYGCRLLSTGEYDMKQFYIVFLGVFFSGQAAGQFFSYTTSITKAVGAGNYIAWLRSLRPTVAETAANRDNGPFPPDGDGDGDLSLSLDAVGFTYPTRPDARVLRGVSLAVAPGQFVALVGGSGCGKSTAIGLLERFYDPSSGRITLSSSSSSSSSPSSSDLATLNPRLYRQHVALVQQEPTLYQGTIRENIALGLDDDDDDDEEEEQRNQKITRAAQQANLADFVASLPEGLDTHAGARGGVALSGGQRQRVAIARALI</sequence>
<dbReference type="InterPro" id="IPR001138">
    <property type="entry name" value="Zn2Cys6_DnaBD"/>
</dbReference>
<reference evidence="16 17" key="2">
    <citation type="submission" date="2015-05" db="EMBL/GenBank/DDBJ databases">
        <title>Distinctive expansion of gene families associated with plant cell wall degradation and secondary metabolism in the genomes of grapevine trunk pathogens.</title>
        <authorList>
            <person name="Lawrence D.P."/>
            <person name="Travadon R."/>
            <person name="Rolshausen P.E."/>
            <person name="Baumgartner K."/>
        </authorList>
    </citation>
    <scope>NUCLEOTIDE SEQUENCE [LARGE SCALE GENOMIC DNA]</scope>
    <source>
        <strain evidence="16">DS831</strain>
    </source>
</reference>
<evidence type="ECO:0000256" key="1">
    <source>
        <dbReference type="ARBA" id="ARBA00004141"/>
    </source>
</evidence>
<evidence type="ECO:0000256" key="5">
    <source>
        <dbReference type="ARBA" id="ARBA00022737"/>
    </source>
</evidence>
<feature type="transmembrane region" description="Helical" evidence="12">
    <location>
        <begin position="583"/>
        <end position="614"/>
    </location>
</feature>
<feature type="transmembrane region" description="Helical" evidence="12">
    <location>
        <begin position="736"/>
        <end position="759"/>
    </location>
</feature>
<feature type="region of interest" description="Disordered" evidence="11">
    <location>
        <begin position="1162"/>
        <end position="1213"/>
    </location>
</feature>
<keyword evidence="6" id="KW-0547">Nucleotide-binding</keyword>
<organism evidence="16 17">
    <name type="scientific">Diplodia seriata</name>
    <dbReference type="NCBI Taxonomy" id="420778"/>
    <lineage>
        <taxon>Eukaryota</taxon>
        <taxon>Fungi</taxon>
        <taxon>Dikarya</taxon>
        <taxon>Ascomycota</taxon>
        <taxon>Pezizomycotina</taxon>
        <taxon>Dothideomycetes</taxon>
        <taxon>Dothideomycetes incertae sedis</taxon>
        <taxon>Botryosphaeriales</taxon>
        <taxon>Botryosphaeriaceae</taxon>
        <taxon>Diplodia</taxon>
    </lineage>
</organism>
<feature type="region of interest" description="Disordered" evidence="11">
    <location>
        <begin position="85"/>
        <end position="111"/>
    </location>
</feature>
<evidence type="ECO:0000256" key="3">
    <source>
        <dbReference type="ARBA" id="ARBA00022448"/>
    </source>
</evidence>
<comment type="subcellular location">
    <subcellularLocation>
        <location evidence="1">Membrane</location>
        <topology evidence="1">Multi-pass membrane protein</topology>
    </subcellularLocation>
</comment>
<dbReference type="GO" id="GO:0015421">
    <property type="term" value="F:ABC-type oligopeptide transporter activity"/>
    <property type="evidence" value="ECO:0007669"/>
    <property type="project" value="TreeGrafter"/>
</dbReference>